<comment type="subcellular location">
    <subcellularLocation>
        <location evidence="1">Membrane</location>
        <topology evidence="1">Multi-pass membrane protein</topology>
    </subcellularLocation>
</comment>
<gene>
    <name evidence="7" type="ORF">NCTC11636_00560</name>
</gene>
<dbReference type="PANTHER" id="PTHR33507:SF3">
    <property type="entry name" value="INNER MEMBRANE PROTEIN YBBJ"/>
    <property type="match status" value="1"/>
</dbReference>
<dbReference type="InterPro" id="IPR012340">
    <property type="entry name" value="NA-bd_OB-fold"/>
</dbReference>
<dbReference type="InterPro" id="IPR002810">
    <property type="entry name" value="NfeD-like_C"/>
</dbReference>
<keyword evidence="3 5" id="KW-1133">Transmembrane helix</keyword>
<keyword evidence="2 5" id="KW-0812">Transmembrane</keyword>
<sequence length="150" mass="15489">MAWLWWIGASLVLGVIETLTVDLTFLMFAGGALGAAGAAALGAPLWGQVLVFALVSTLLLVAVRPWAKRHLLSGTPEMRTNAEARIGRQAVALTAIDVRGGRVRLDGEEWSARLAQTTGTDGGGTPGRVEPGTTVTVTDIDGAVAVVSPS</sequence>
<dbReference type="InterPro" id="IPR052165">
    <property type="entry name" value="Membrane_assoc_protease"/>
</dbReference>
<dbReference type="AlphaFoldDB" id="A0A3S4QZR5"/>
<organism evidence="7 8">
    <name type="scientific">Actinomyces howellii</name>
    <dbReference type="NCBI Taxonomy" id="52771"/>
    <lineage>
        <taxon>Bacteria</taxon>
        <taxon>Bacillati</taxon>
        <taxon>Actinomycetota</taxon>
        <taxon>Actinomycetes</taxon>
        <taxon>Actinomycetales</taxon>
        <taxon>Actinomycetaceae</taxon>
        <taxon>Actinomyces</taxon>
    </lineage>
</organism>
<dbReference type="EMBL" id="LR134350">
    <property type="protein sequence ID" value="VEG26509.1"/>
    <property type="molecule type" value="Genomic_DNA"/>
</dbReference>
<dbReference type="PANTHER" id="PTHR33507">
    <property type="entry name" value="INNER MEMBRANE PROTEIN YBBJ"/>
    <property type="match status" value="1"/>
</dbReference>
<evidence type="ECO:0000313" key="8">
    <source>
        <dbReference type="Proteomes" id="UP000266895"/>
    </source>
</evidence>
<keyword evidence="8" id="KW-1185">Reference proteome</keyword>
<evidence type="ECO:0000256" key="4">
    <source>
        <dbReference type="ARBA" id="ARBA00023136"/>
    </source>
</evidence>
<dbReference type="Gene3D" id="2.40.50.140">
    <property type="entry name" value="Nucleic acid-binding proteins"/>
    <property type="match status" value="1"/>
</dbReference>
<dbReference type="KEGG" id="ahw:NCTC11636_00560"/>
<evidence type="ECO:0000256" key="1">
    <source>
        <dbReference type="ARBA" id="ARBA00004141"/>
    </source>
</evidence>
<evidence type="ECO:0000256" key="3">
    <source>
        <dbReference type="ARBA" id="ARBA00022989"/>
    </source>
</evidence>
<dbReference type="Pfam" id="PF01957">
    <property type="entry name" value="NfeD"/>
    <property type="match status" value="1"/>
</dbReference>
<keyword evidence="4 5" id="KW-0472">Membrane</keyword>
<evidence type="ECO:0000313" key="7">
    <source>
        <dbReference type="EMBL" id="VEG26509.1"/>
    </source>
</evidence>
<protein>
    <submittedName>
        <fullName evidence="7">NfeD-like C-terminal, partner-binding</fullName>
    </submittedName>
</protein>
<feature type="transmembrane region" description="Helical" evidence="5">
    <location>
        <begin position="44"/>
        <end position="63"/>
    </location>
</feature>
<reference evidence="7 8" key="1">
    <citation type="submission" date="2018-12" db="EMBL/GenBank/DDBJ databases">
        <authorList>
            <consortium name="Pathogen Informatics"/>
        </authorList>
    </citation>
    <scope>NUCLEOTIDE SEQUENCE [LARGE SCALE GENOMIC DNA]</scope>
    <source>
        <strain evidence="7 8">NCTC11636</strain>
    </source>
</reference>
<dbReference type="OrthoDB" id="3174252at2"/>
<dbReference type="RefSeq" id="WP_126381766.1">
    <property type="nucleotide sequence ID" value="NZ_LR134350.1"/>
</dbReference>
<accession>A0A3S4QZR5</accession>
<proteinExistence type="predicted"/>
<dbReference type="Proteomes" id="UP000266895">
    <property type="component" value="Chromosome"/>
</dbReference>
<dbReference type="GO" id="GO:0005886">
    <property type="term" value="C:plasma membrane"/>
    <property type="evidence" value="ECO:0007669"/>
    <property type="project" value="TreeGrafter"/>
</dbReference>
<evidence type="ECO:0000259" key="6">
    <source>
        <dbReference type="Pfam" id="PF01957"/>
    </source>
</evidence>
<feature type="domain" description="NfeD-like C-terminal" evidence="6">
    <location>
        <begin position="83"/>
        <end position="149"/>
    </location>
</feature>
<evidence type="ECO:0000256" key="5">
    <source>
        <dbReference type="SAM" id="Phobius"/>
    </source>
</evidence>
<evidence type="ECO:0000256" key="2">
    <source>
        <dbReference type="ARBA" id="ARBA00022692"/>
    </source>
</evidence>
<name>A0A3S4QZR5_9ACTO</name>